<dbReference type="NCBIfam" id="TIGR00277">
    <property type="entry name" value="HDIG"/>
    <property type="match status" value="1"/>
</dbReference>
<dbReference type="RefSeq" id="WP_142940893.1">
    <property type="nucleotide sequence ID" value="NZ_VIKR01000001.1"/>
</dbReference>
<dbReference type="PANTHER" id="PTHR33525:SF3">
    <property type="entry name" value="RIBONUCLEASE Y"/>
    <property type="match status" value="1"/>
</dbReference>
<dbReference type="InterPro" id="IPR006675">
    <property type="entry name" value="HDIG_dom"/>
</dbReference>
<evidence type="ECO:0000313" key="2">
    <source>
        <dbReference type="EMBL" id="TQV77322.1"/>
    </source>
</evidence>
<gene>
    <name evidence="2" type="ORF">FLL45_05085</name>
</gene>
<keyword evidence="3" id="KW-1185">Reference proteome</keyword>
<feature type="domain" description="HDOD" evidence="1">
    <location>
        <begin position="15"/>
        <end position="212"/>
    </location>
</feature>
<sequence>MLIDHTELAQLIDKLPAFPESVSKILELTAKSDVAAKELVAVVERDMVMTVRVLKLVNSPLFGLVREVTSVQHAVVYVGIDVIKNLAISIATSGSLPKTNSAGLDMDAFWLQSLSVGVAAKLLAEQKGISKFESADYFVAGLLHNIGKIVFAHFYPENYAKVLETAKLMDKADHMVEQELFGIDHSELGAMLAEEWQLPPRLVEAIKNHHALSAESIASGNDSDIAKAIFCGSQIFHRLNADSRERSAVPKSIESWLGKTIDETIEALDNLEEEIDNALVFIHH</sequence>
<dbReference type="PROSITE" id="PS51833">
    <property type="entry name" value="HDOD"/>
    <property type="match status" value="1"/>
</dbReference>
<dbReference type="Proteomes" id="UP000317839">
    <property type="component" value="Unassembled WGS sequence"/>
</dbReference>
<dbReference type="OrthoDB" id="9770715at2"/>
<dbReference type="InterPro" id="IPR052340">
    <property type="entry name" value="RNase_Y/CdgJ"/>
</dbReference>
<accession>A0A545TJB9</accession>
<dbReference type="AlphaFoldDB" id="A0A545TJB9"/>
<protein>
    <submittedName>
        <fullName evidence="2">HDOD domain-containing protein</fullName>
    </submittedName>
</protein>
<dbReference type="InterPro" id="IPR003607">
    <property type="entry name" value="HD/PDEase_dom"/>
</dbReference>
<reference evidence="2 3" key="1">
    <citation type="submission" date="2019-06" db="EMBL/GenBank/DDBJ databases">
        <title>Draft genome of Aliikangiella marina GYP-15.</title>
        <authorList>
            <person name="Wang G."/>
        </authorList>
    </citation>
    <scope>NUCLEOTIDE SEQUENCE [LARGE SCALE GENOMIC DNA]</scope>
    <source>
        <strain evidence="2 3">GYP-15</strain>
    </source>
</reference>
<organism evidence="2 3">
    <name type="scientific">Aliikangiella marina</name>
    <dbReference type="NCBI Taxonomy" id="1712262"/>
    <lineage>
        <taxon>Bacteria</taxon>
        <taxon>Pseudomonadati</taxon>
        <taxon>Pseudomonadota</taxon>
        <taxon>Gammaproteobacteria</taxon>
        <taxon>Oceanospirillales</taxon>
        <taxon>Pleioneaceae</taxon>
        <taxon>Aliikangiella</taxon>
    </lineage>
</organism>
<proteinExistence type="predicted"/>
<dbReference type="Pfam" id="PF08668">
    <property type="entry name" value="HDOD"/>
    <property type="match status" value="1"/>
</dbReference>
<dbReference type="EMBL" id="VIKR01000001">
    <property type="protein sequence ID" value="TQV77322.1"/>
    <property type="molecule type" value="Genomic_DNA"/>
</dbReference>
<dbReference type="SUPFAM" id="SSF109604">
    <property type="entry name" value="HD-domain/PDEase-like"/>
    <property type="match status" value="1"/>
</dbReference>
<comment type="caution">
    <text evidence="2">The sequence shown here is derived from an EMBL/GenBank/DDBJ whole genome shotgun (WGS) entry which is preliminary data.</text>
</comment>
<evidence type="ECO:0000313" key="3">
    <source>
        <dbReference type="Proteomes" id="UP000317839"/>
    </source>
</evidence>
<dbReference type="CDD" id="cd00077">
    <property type="entry name" value="HDc"/>
    <property type="match status" value="1"/>
</dbReference>
<name>A0A545TJB9_9GAMM</name>
<dbReference type="Gene3D" id="1.10.3210.10">
    <property type="entry name" value="Hypothetical protein af1432"/>
    <property type="match status" value="1"/>
</dbReference>
<dbReference type="PANTHER" id="PTHR33525">
    <property type="match status" value="1"/>
</dbReference>
<dbReference type="InterPro" id="IPR013976">
    <property type="entry name" value="HDOD"/>
</dbReference>
<evidence type="ECO:0000259" key="1">
    <source>
        <dbReference type="PROSITE" id="PS51833"/>
    </source>
</evidence>